<evidence type="ECO:0000313" key="1">
    <source>
        <dbReference type="EMBL" id="MFL9923357.1"/>
    </source>
</evidence>
<dbReference type="Gene3D" id="3.20.20.150">
    <property type="entry name" value="Divalent-metal-dependent TIM barrel enzymes"/>
    <property type="match status" value="1"/>
</dbReference>
<reference evidence="1 2" key="1">
    <citation type="journal article" date="2024" name="Chem. Sci.">
        <title>Discovery of megapolipeptins by genome mining of a Burkholderiales bacteria collection.</title>
        <authorList>
            <person name="Paulo B.S."/>
            <person name="Recchia M.J.J."/>
            <person name="Lee S."/>
            <person name="Fergusson C.H."/>
            <person name="Romanowski S.B."/>
            <person name="Hernandez A."/>
            <person name="Krull N."/>
            <person name="Liu D.Y."/>
            <person name="Cavanagh H."/>
            <person name="Bos A."/>
            <person name="Gray C.A."/>
            <person name="Murphy B.T."/>
            <person name="Linington R.G."/>
            <person name="Eustaquio A.S."/>
        </authorList>
    </citation>
    <scope>NUCLEOTIDE SEQUENCE [LARGE SCALE GENOMIC DNA]</scope>
    <source>
        <strain evidence="1 2">RL21-008-BIB-A</strain>
    </source>
</reference>
<organism evidence="1 2">
    <name type="scientific">Herbaspirillum lusitanum</name>
    <dbReference type="NCBI Taxonomy" id="213312"/>
    <lineage>
        <taxon>Bacteria</taxon>
        <taxon>Pseudomonadati</taxon>
        <taxon>Pseudomonadota</taxon>
        <taxon>Betaproteobacteria</taxon>
        <taxon>Burkholderiales</taxon>
        <taxon>Oxalobacteraceae</taxon>
        <taxon>Herbaspirillum</taxon>
    </lineage>
</organism>
<dbReference type="InterPro" id="IPR036237">
    <property type="entry name" value="Xyl_isomerase-like_sf"/>
</dbReference>
<gene>
    <name evidence="1" type="ORF">PQR62_03705</name>
</gene>
<evidence type="ECO:0000313" key="2">
    <source>
        <dbReference type="Proteomes" id="UP001629246"/>
    </source>
</evidence>
<dbReference type="EMBL" id="JAQQFM010000002">
    <property type="protein sequence ID" value="MFL9923357.1"/>
    <property type="molecule type" value="Genomic_DNA"/>
</dbReference>
<dbReference type="SUPFAM" id="SSF51658">
    <property type="entry name" value="Xylose isomerase-like"/>
    <property type="match status" value="1"/>
</dbReference>
<comment type="caution">
    <text evidence="1">The sequence shown here is derived from an EMBL/GenBank/DDBJ whole genome shotgun (WGS) entry which is preliminary data.</text>
</comment>
<proteinExistence type="predicted"/>
<name>A0ABW9A6R6_9BURK</name>
<dbReference type="RefSeq" id="WP_408154943.1">
    <property type="nucleotide sequence ID" value="NZ_JAQQFM010000002.1"/>
</dbReference>
<keyword evidence="1" id="KW-0413">Isomerase</keyword>
<dbReference type="Proteomes" id="UP001629246">
    <property type="component" value="Unassembled WGS sequence"/>
</dbReference>
<keyword evidence="2" id="KW-1185">Reference proteome</keyword>
<protein>
    <submittedName>
        <fullName evidence="1">Sugar phosphate isomerase</fullName>
    </submittedName>
</protein>
<accession>A0ABW9A6R6</accession>
<dbReference type="GO" id="GO:0016853">
    <property type="term" value="F:isomerase activity"/>
    <property type="evidence" value="ECO:0007669"/>
    <property type="project" value="UniProtKB-KW"/>
</dbReference>
<sequence>MKTPVKTPVLVAASAYGADLVRRLGHAELVPIVAAAGAAGLEIRRELFAGPQDLDALRELILKHKLFSVYSVPLELFEVDGKFARADLEQAMFEARQVQARYLKVSLGHFSAASDLQAALGWIRQAPVEVLLENDQTAQGGRLEPIISFLALCSGNGVTVGMTFDMGNWRWNQVDPDAAARALAPHVRYVHCKGVRDDGGKLKAVPLEAQDVEWPKLMAYFPKGIQRAIEFPLVGNDLEEVTRRYVALLASV</sequence>